<evidence type="ECO:0000256" key="1">
    <source>
        <dbReference type="ARBA" id="ARBA00005417"/>
    </source>
</evidence>
<name>A0A371J2N8_9FIRM</name>
<dbReference type="Proteomes" id="UP000215694">
    <property type="component" value="Unassembled WGS sequence"/>
</dbReference>
<feature type="domain" description="ABC transporter" evidence="5">
    <location>
        <begin position="26"/>
        <end position="256"/>
    </location>
</feature>
<dbReference type="GO" id="GO:0016887">
    <property type="term" value="F:ATP hydrolysis activity"/>
    <property type="evidence" value="ECO:0007669"/>
    <property type="project" value="InterPro"/>
</dbReference>
<comment type="similarity">
    <text evidence="1">Belongs to the ABC transporter superfamily.</text>
</comment>
<gene>
    <name evidence="6" type="ORF">CHL78_011415</name>
</gene>
<dbReference type="InterPro" id="IPR027417">
    <property type="entry name" value="P-loop_NTPase"/>
</dbReference>
<protein>
    <submittedName>
        <fullName evidence="6">ATP-binding cassette domain-containing protein</fullName>
    </submittedName>
</protein>
<proteinExistence type="inferred from homology"/>
<evidence type="ECO:0000256" key="3">
    <source>
        <dbReference type="ARBA" id="ARBA00022741"/>
    </source>
</evidence>
<dbReference type="GO" id="GO:0005524">
    <property type="term" value="F:ATP binding"/>
    <property type="evidence" value="ECO:0007669"/>
    <property type="project" value="UniProtKB-KW"/>
</dbReference>
<dbReference type="OrthoDB" id="1756772at2"/>
<dbReference type="RefSeq" id="WP_094368051.1">
    <property type="nucleotide sequence ID" value="NZ_NOJY02000018.1"/>
</dbReference>
<reference evidence="6 7" key="1">
    <citation type="journal article" date="2017" name="Genome Announc.">
        <title>Draft Genome Sequence of Romboutsia weinsteinii sp. nov. Strain CCRI-19649(T) Isolated from Surface Water.</title>
        <authorList>
            <person name="Maheux A.F."/>
            <person name="Boudreau D.K."/>
            <person name="Berube E."/>
            <person name="Boissinot M."/>
            <person name="Cantin P."/>
            <person name="Raymond F."/>
            <person name="Corbeil J."/>
            <person name="Omar R.F."/>
            <person name="Bergeron M.G."/>
        </authorList>
    </citation>
    <scope>NUCLEOTIDE SEQUENCE [LARGE SCALE GENOMIC DNA]</scope>
    <source>
        <strain evidence="6 7">CCRI-19649</strain>
    </source>
</reference>
<dbReference type="PANTHER" id="PTHR42711:SF5">
    <property type="entry name" value="ABC TRANSPORTER ATP-BINDING PROTEIN NATA"/>
    <property type="match status" value="1"/>
</dbReference>
<evidence type="ECO:0000256" key="2">
    <source>
        <dbReference type="ARBA" id="ARBA00022448"/>
    </source>
</evidence>
<evidence type="ECO:0000313" key="7">
    <source>
        <dbReference type="Proteomes" id="UP000215694"/>
    </source>
</evidence>
<evidence type="ECO:0000313" key="6">
    <source>
        <dbReference type="EMBL" id="RDY26937.1"/>
    </source>
</evidence>
<dbReference type="PANTHER" id="PTHR42711">
    <property type="entry name" value="ABC TRANSPORTER ATP-BINDING PROTEIN"/>
    <property type="match status" value="1"/>
</dbReference>
<dbReference type="SUPFAM" id="SSF52540">
    <property type="entry name" value="P-loop containing nucleoside triphosphate hydrolases"/>
    <property type="match status" value="1"/>
</dbReference>
<dbReference type="EMBL" id="NOJY02000018">
    <property type="protein sequence ID" value="RDY26937.1"/>
    <property type="molecule type" value="Genomic_DNA"/>
</dbReference>
<keyword evidence="2" id="KW-0813">Transport</keyword>
<organism evidence="6 7">
    <name type="scientific">Romboutsia weinsteinii</name>
    <dbReference type="NCBI Taxonomy" id="2020949"/>
    <lineage>
        <taxon>Bacteria</taxon>
        <taxon>Bacillati</taxon>
        <taxon>Bacillota</taxon>
        <taxon>Clostridia</taxon>
        <taxon>Peptostreptococcales</taxon>
        <taxon>Peptostreptococcaceae</taxon>
        <taxon>Romboutsia</taxon>
    </lineage>
</organism>
<dbReference type="Gene3D" id="3.40.50.300">
    <property type="entry name" value="P-loop containing nucleotide triphosphate hydrolases"/>
    <property type="match status" value="1"/>
</dbReference>
<dbReference type="PROSITE" id="PS50893">
    <property type="entry name" value="ABC_TRANSPORTER_2"/>
    <property type="match status" value="1"/>
</dbReference>
<dbReference type="InterPro" id="IPR003439">
    <property type="entry name" value="ABC_transporter-like_ATP-bd"/>
</dbReference>
<dbReference type="AlphaFoldDB" id="A0A371J2N8"/>
<keyword evidence="7" id="KW-1185">Reference proteome</keyword>
<dbReference type="Pfam" id="PF00005">
    <property type="entry name" value="ABC_tran"/>
    <property type="match status" value="1"/>
</dbReference>
<dbReference type="InterPro" id="IPR050763">
    <property type="entry name" value="ABC_transporter_ATP-binding"/>
</dbReference>
<evidence type="ECO:0000259" key="5">
    <source>
        <dbReference type="PROSITE" id="PS50893"/>
    </source>
</evidence>
<accession>A0A371J2N8</accession>
<keyword evidence="3" id="KW-0547">Nucleotide-binding</keyword>
<comment type="caution">
    <text evidence="6">The sequence shown here is derived from an EMBL/GenBank/DDBJ whole genome shotgun (WGS) entry which is preliminary data.</text>
</comment>
<dbReference type="SMART" id="SM00382">
    <property type="entry name" value="AAA"/>
    <property type="match status" value="1"/>
</dbReference>
<keyword evidence="4 6" id="KW-0067">ATP-binding</keyword>
<evidence type="ECO:0000256" key="4">
    <source>
        <dbReference type="ARBA" id="ARBA00022840"/>
    </source>
</evidence>
<dbReference type="InterPro" id="IPR003593">
    <property type="entry name" value="AAA+_ATPase"/>
</dbReference>
<sequence>MIQVNNLCKSFTRVVKDKSDSKNKILKNKKLKTKKEEFLAVNNITFNADKGEIVGILGPNGAGKTTLLRMLGGILTPTSGDICVSGHNYALDKNAAKKEIGYLSGNTKLYNRLSPRELLTTFGNLYEMSNEEIEKSIEEVIKVMDMEKFIDNRIENLSTGQTQRASIARCLIHSPKIYIFDEPTLGLDVISSKSIIEFMKNEKKNGKTVLYSTHYMEEAETLCDKIVMIHQGEIIASGTPDSLKEETSTTNLRDVFIKLASERGELIED</sequence>